<evidence type="ECO:0000313" key="8">
    <source>
        <dbReference type="EMBL" id="GMM43899.1"/>
    </source>
</evidence>
<dbReference type="Gene3D" id="2.40.70.10">
    <property type="entry name" value="Acid Proteases"/>
    <property type="match status" value="2"/>
</dbReference>
<protein>
    <recommendedName>
        <fullName evidence="7">Peptidase A1 domain-containing protein</fullName>
    </recommendedName>
</protein>
<evidence type="ECO:0000256" key="2">
    <source>
        <dbReference type="ARBA" id="ARBA00022729"/>
    </source>
</evidence>
<dbReference type="PROSITE" id="PS00141">
    <property type="entry name" value="ASP_PROTEASE"/>
    <property type="match status" value="1"/>
</dbReference>
<evidence type="ECO:0000256" key="3">
    <source>
        <dbReference type="ARBA" id="ARBA00022750"/>
    </source>
</evidence>
<name>A0AAV5QXJ0_PICKL</name>
<keyword evidence="4" id="KW-1015">Disulfide bond</keyword>
<dbReference type="SUPFAM" id="SSF50630">
    <property type="entry name" value="Acid proteases"/>
    <property type="match status" value="1"/>
</dbReference>
<dbReference type="InterPro" id="IPR021109">
    <property type="entry name" value="Peptidase_aspartic_dom_sf"/>
</dbReference>
<evidence type="ECO:0000256" key="4">
    <source>
        <dbReference type="ARBA" id="ARBA00023157"/>
    </source>
</evidence>
<keyword evidence="2 6" id="KW-0732">Signal</keyword>
<dbReference type="GO" id="GO:0004190">
    <property type="term" value="F:aspartic-type endopeptidase activity"/>
    <property type="evidence" value="ECO:0007669"/>
    <property type="project" value="UniProtKB-KW"/>
</dbReference>
<feature type="signal peptide" evidence="6">
    <location>
        <begin position="1"/>
        <end position="20"/>
    </location>
</feature>
<accession>A0AAV5QXJ0</accession>
<organism evidence="8 9">
    <name type="scientific">Pichia kluyveri</name>
    <name type="common">Yeast</name>
    <dbReference type="NCBI Taxonomy" id="36015"/>
    <lineage>
        <taxon>Eukaryota</taxon>
        <taxon>Fungi</taxon>
        <taxon>Dikarya</taxon>
        <taxon>Ascomycota</taxon>
        <taxon>Saccharomycotina</taxon>
        <taxon>Pichiomycetes</taxon>
        <taxon>Pichiales</taxon>
        <taxon>Pichiaceae</taxon>
        <taxon>Pichia</taxon>
    </lineage>
</organism>
<dbReference type="Proteomes" id="UP001378960">
    <property type="component" value="Unassembled WGS sequence"/>
</dbReference>
<keyword evidence="5" id="KW-0378">Hydrolase</keyword>
<evidence type="ECO:0000259" key="7">
    <source>
        <dbReference type="PROSITE" id="PS51767"/>
    </source>
</evidence>
<dbReference type="AlphaFoldDB" id="A0AAV5QXJ0"/>
<keyword evidence="9" id="KW-1185">Reference proteome</keyword>
<dbReference type="GO" id="GO:0005576">
    <property type="term" value="C:extracellular region"/>
    <property type="evidence" value="ECO:0007669"/>
    <property type="project" value="UniProtKB-ARBA"/>
</dbReference>
<sequence length="472" mass="52063">MLSLNILLNCFLALSLNVNAAAILKRDDDQNNYIYANLTDSDNSFLIDLSVGSDSQNVSVIVDTGSSDLWFPSNDNPYCQNSSSNTTEISSDDQIDCSEYYSFNPSNSDTFHKNGTEFKGEYGDDVIADGYYGQDSISIAGSDLPTVNFAVSNLTNSTYGHLGLGYPIMEAAENVTSDYEYTTFLQQLVDDGKILQPAYSLYLNPDAPKILFGAIDKKKINGPLYELYIVPTQLINGDDVGTLTNIAISMNHLSYMNGDNTNVIGGGYYPVVLNSALDYHVFPKDFVDAISQSLNLEYSEEDYYYIDCSEIQEGNFLIAFQGAEFDVPATSFFQEIVNEDNRGTGVCYFNVEQTDNEFITMGSQFLQNFYTVVNLHQNKIGLAYAAEANDEDIEVIENDIGDTVYPEYDDHYGKGHSTFSFFDHETLSFSETASYSAPAQTASSTTSTRNVGAVAQKSTSLSFIAILFSLLV</sequence>
<keyword evidence="5" id="KW-0645">Protease</keyword>
<dbReference type="PRINTS" id="PR00792">
    <property type="entry name" value="PEPSIN"/>
</dbReference>
<feature type="chain" id="PRO_5043349526" description="Peptidase A1 domain-containing protein" evidence="6">
    <location>
        <begin position="21"/>
        <end position="472"/>
    </location>
</feature>
<dbReference type="InterPro" id="IPR033121">
    <property type="entry name" value="PEPTIDASE_A1"/>
</dbReference>
<reference evidence="8 9" key="1">
    <citation type="journal article" date="2023" name="Elife">
        <title>Identification of key yeast species and microbe-microbe interactions impacting larval growth of Drosophila in the wild.</title>
        <authorList>
            <person name="Mure A."/>
            <person name="Sugiura Y."/>
            <person name="Maeda R."/>
            <person name="Honda K."/>
            <person name="Sakurai N."/>
            <person name="Takahashi Y."/>
            <person name="Watada M."/>
            <person name="Katoh T."/>
            <person name="Gotoh A."/>
            <person name="Gotoh Y."/>
            <person name="Taniguchi I."/>
            <person name="Nakamura K."/>
            <person name="Hayashi T."/>
            <person name="Katayama T."/>
            <person name="Uemura T."/>
            <person name="Hattori Y."/>
        </authorList>
    </citation>
    <scope>NUCLEOTIDE SEQUENCE [LARGE SCALE GENOMIC DNA]</scope>
    <source>
        <strain evidence="8 9">PK-24</strain>
    </source>
</reference>
<gene>
    <name evidence="8" type="ORF">DAPK24_004740</name>
</gene>
<comment type="similarity">
    <text evidence="1 5">Belongs to the peptidase A1 family.</text>
</comment>
<dbReference type="Pfam" id="PF00026">
    <property type="entry name" value="Asp"/>
    <property type="match status" value="1"/>
</dbReference>
<dbReference type="InterPro" id="IPR001461">
    <property type="entry name" value="Aspartic_peptidase_A1"/>
</dbReference>
<feature type="domain" description="Peptidase A1" evidence="7">
    <location>
        <begin position="45"/>
        <end position="383"/>
    </location>
</feature>
<dbReference type="EMBL" id="BTGB01000001">
    <property type="protein sequence ID" value="GMM43899.1"/>
    <property type="molecule type" value="Genomic_DNA"/>
</dbReference>
<evidence type="ECO:0000256" key="1">
    <source>
        <dbReference type="ARBA" id="ARBA00007447"/>
    </source>
</evidence>
<keyword evidence="3 5" id="KW-0064">Aspartyl protease</keyword>
<dbReference type="PANTHER" id="PTHR47966:SF65">
    <property type="entry name" value="ASPARTIC-TYPE ENDOPEPTIDASE"/>
    <property type="match status" value="1"/>
</dbReference>
<evidence type="ECO:0000256" key="6">
    <source>
        <dbReference type="SAM" id="SignalP"/>
    </source>
</evidence>
<evidence type="ECO:0000313" key="9">
    <source>
        <dbReference type="Proteomes" id="UP001378960"/>
    </source>
</evidence>
<evidence type="ECO:0000256" key="5">
    <source>
        <dbReference type="RuleBase" id="RU000454"/>
    </source>
</evidence>
<dbReference type="PROSITE" id="PS51767">
    <property type="entry name" value="PEPTIDASE_A1"/>
    <property type="match status" value="1"/>
</dbReference>
<dbReference type="GO" id="GO:0006508">
    <property type="term" value="P:proteolysis"/>
    <property type="evidence" value="ECO:0007669"/>
    <property type="project" value="UniProtKB-KW"/>
</dbReference>
<proteinExistence type="inferred from homology"/>
<comment type="caution">
    <text evidence="8">The sequence shown here is derived from an EMBL/GenBank/DDBJ whole genome shotgun (WGS) entry which is preliminary data.</text>
</comment>
<dbReference type="PANTHER" id="PTHR47966">
    <property type="entry name" value="BETA-SITE APP-CLEAVING ENZYME, ISOFORM A-RELATED"/>
    <property type="match status" value="1"/>
</dbReference>
<dbReference type="InterPro" id="IPR001969">
    <property type="entry name" value="Aspartic_peptidase_AS"/>
</dbReference>